<dbReference type="InterPro" id="IPR015443">
    <property type="entry name" value="Aldose_1-epimerase"/>
</dbReference>
<keyword evidence="7" id="KW-0119">Carbohydrate metabolism</keyword>
<dbReference type="STRING" id="332977.SAMN05421740_10930"/>
<sequence length="318" mass="35463">MMEQYVIENRNGMRAGILNRGATITELSLPTRHGGRVNTVLAYPQPEDYLTDRYYVGTTIGRYANRIANGRFMLGDSACQLTVNEVGCNNHLHGGLHGFDKKWWSVAKHTAEEIVLRCESHDGEEGYPGCLQAEVTYRVSDEDVLEVHYAAKTDRTTVVSLSNHSYFNLSKDAPSIQGHTVRVYADKFTPLDGRNLPIGAIASVADTVFDLRQGSDVNEVMDCIVNTNYAFDHTGNTLAVMAVLTDKESGRMLTISSDYPGMQLYFGNFLGGYFSLCQGICLEPQYFPDSPNNSHFPSAILEPGEHYKHTINYKFSKF</sequence>
<feature type="active site" description="Proton acceptor" evidence="8">
    <location>
        <position position="283"/>
    </location>
</feature>
<dbReference type="PANTHER" id="PTHR10091">
    <property type="entry name" value="ALDOSE-1-EPIMERASE"/>
    <property type="match status" value="1"/>
</dbReference>
<dbReference type="Proteomes" id="UP000198916">
    <property type="component" value="Unassembled WGS sequence"/>
</dbReference>
<dbReference type="EMBL" id="FNZR01000009">
    <property type="protein sequence ID" value="SEL72958.1"/>
    <property type="molecule type" value="Genomic_DNA"/>
</dbReference>
<dbReference type="GO" id="GO:0033499">
    <property type="term" value="P:galactose catabolic process via UDP-galactose, Leloir pathway"/>
    <property type="evidence" value="ECO:0007669"/>
    <property type="project" value="TreeGrafter"/>
</dbReference>
<dbReference type="UniPathway" id="UPA00242"/>
<feature type="active site" description="Proton donor" evidence="8">
    <location>
        <position position="164"/>
    </location>
</feature>
<dbReference type="InterPro" id="IPR014718">
    <property type="entry name" value="GH-type_carb-bd"/>
</dbReference>
<gene>
    <name evidence="11" type="ORF">SAMN05421740_10930</name>
</gene>
<feature type="binding site" evidence="9">
    <location>
        <position position="232"/>
    </location>
    <ligand>
        <name>beta-D-galactose</name>
        <dbReference type="ChEBI" id="CHEBI:27667"/>
    </ligand>
</feature>
<keyword evidence="6" id="KW-0413">Isomerase</keyword>
<dbReference type="GO" id="GO:0030246">
    <property type="term" value="F:carbohydrate binding"/>
    <property type="evidence" value="ECO:0007669"/>
    <property type="project" value="InterPro"/>
</dbReference>
<dbReference type="AlphaFoldDB" id="A0A1H7SKH0"/>
<feature type="binding site" evidence="10">
    <location>
        <begin position="65"/>
        <end position="66"/>
    </location>
    <ligand>
        <name>beta-D-galactose</name>
        <dbReference type="ChEBI" id="CHEBI:27667"/>
    </ligand>
</feature>
<dbReference type="InterPro" id="IPR011013">
    <property type="entry name" value="Gal_mutarotase_sf_dom"/>
</dbReference>
<evidence type="ECO:0000256" key="8">
    <source>
        <dbReference type="PIRSR" id="PIRSR005096-1"/>
    </source>
</evidence>
<evidence type="ECO:0000313" key="12">
    <source>
        <dbReference type="Proteomes" id="UP000198916"/>
    </source>
</evidence>
<keyword evidence="5" id="KW-0106">Calcium</keyword>
<evidence type="ECO:0000256" key="10">
    <source>
        <dbReference type="PIRSR" id="PIRSR005096-3"/>
    </source>
</evidence>
<dbReference type="OrthoDB" id="9779408at2"/>
<keyword evidence="12" id="KW-1185">Reference proteome</keyword>
<name>A0A1H7SKH0_9SPHI</name>
<comment type="similarity">
    <text evidence="3">Belongs to the aldose epimerase family.</text>
</comment>
<accession>A0A1H7SKH0</accession>
<evidence type="ECO:0000256" key="1">
    <source>
        <dbReference type="ARBA" id="ARBA00001913"/>
    </source>
</evidence>
<evidence type="ECO:0000256" key="2">
    <source>
        <dbReference type="ARBA" id="ARBA00005028"/>
    </source>
</evidence>
<comment type="cofactor">
    <cofactor evidence="1">
        <name>Ca(2+)</name>
        <dbReference type="ChEBI" id="CHEBI:29108"/>
    </cofactor>
</comment>
<evidence type="ECO:0000256" key="9">
    <source>
        <dbReference type="PIRSR" id="PIRSR005096-2"/>
    </source>
</evidence>
<dbReference type="PANTHER" id="PTHR10091:SF0">
    <property type="entry name" value="GALACTOSE MUTAROTASE"/>
    <property type="match status" value="1"/>
</dbReference>
<dbReference type="GO" id="GO:0006006">
    <property type="term" value="P:glucose metabolic process"/>
    <property type="evidence" value="ECO:0007669"/>
    <property type="project" value="TreeGrafter"/>
</dbReference>
<comment type="pathway">
    <text evidence="2">Carbohydrate metabolism; hexose metabolism.</text>
</comment>
<evidence type="ECO:0000256" key="5">
    <source>
        <dbReference type="ARBA" id="ARBA00022837"/>
    </source>
</evidence>
<evidence type="ECO:0000256" key="3">
    <source>
        <dbReference type="ARBA" id="ARBA00006206"/>
    </source>
</evidence>
<organism evidence="11 12">
    <name type="scientific">Parapedobacter koreensis</name>
    <dbReference type="NCBI Taxonomy" id="332977"/>
    <lineage>
        <taxon>Bacteria</taxon>
        <taxon>Pseudomonadati</taxon>
        <taxon>Bacteroidota</taxon>
        <taxon>Sphingobacteriia</taxon>
        <taxon>Sphingobacteriales</taxon>
        <taxon>Sphingobacteriaceae</taxon>
        <taxon>Parapedobacter</taxon>
    </lineage>
</organism>
<dbReference type="PIRSF" id="PIRSF005096">
    <property type="entry name" value="GALM"/>
    <property type="match status" value="1"/>
</dbReference>
<dbReference type="GO" id="GO:0004034">
    <property type="term" value="F:aldose 1-epimerase activity"/>
    <property type="evidence" value="ECO:0007669"/>
    <property type="project" value="TreeGrafter"/>
</dbReference>
<dbReference type="NCBIfam" id="NF008277">
    <property type="entry name" value="PRK11055.1"/>
    <property type="match status" value="1"/>
</dbReference>
<dbReference type="InterPro" id="IPR008183">
    <property type="entry name" value="Aldose_1/G6P_1-epimerase"/>
</dbReference>
<dbReference type="GO" id="GO:0005737">
    <property type="term" value="C:cytoplasm"/>
    <property type="evidence" value="ECO:0007669"/>
    <property type="project" value="TreeGrafter"/>
</dbReference>
<dbReference type="SUPFAM" id="SSF74650">
    <property type="entry name" value="Galactose mutarotase-like"/>
    <property type="match status" value="1"/>
</dbReference>
<reference evidence="12" key="1">
    <citation type="submission" date="2016-10" db="EMBL/GenBank/DDBJ databases">
        <authorList>
            <person name="Varghese N."/>
            <person name="Submissions S."/>
        </authorList>
    </citation>
    <scope>NUCLEOTIDE SEQUENCE [LARGE SCALE GENOMIC DNA]</scope>
    <source>
        <strain evidence="12">Jip14</strain>
    </source>
</reference>
<evidence type="ECO:0000256" key="6">
    <source>
        <dbReference type="ARBA" id="ARBA00023235"/>
    </source>
</evidence>
<protein>
    <submittedName>
        <fullName evidence="11">Aldose 1-epimerase</fullName>
    </submittedName>
</protein>
<dbReference type="Gene3D" id="2.70.98.10">
    <property type="match status" value="1"/>
</dbReference>
<evidence type="ECO:0000313" key="11">
    <source>
        <dbReference type="EMBL" id="SEL72958.1"/>
    </source>
</evidence>
<dbReference type="Pfam" id="PF01263">
    <property type="entry name" value="Aldose_epim"/>
    <property type="match status" value="1"/>
</dbReference>
<dbReference type="CDD" id="cd09019">
    <property type="entry name" value="galactose_mutarotase_like"/>
    <property type="match status" value="1"/>
</dbReference>
<evidence type="ECO:0000256" key="4">
    <source>
        <dbReference type="ARBA" id="ARBA00011245"/>
    </source>
</evidence>
<evidence type="ECO:0000256" key="7">
    <source>
        <dbReference type="ARBA" id="ARBA00023277"/>
    </source>
</evidence>
<proteinExistence type="inferred from homology"/>
<feature type="binding site" evidence="10">
    <location>
        <begin position="164"/>
        <end position="166"/>
    </location>
    <ligand>
        <name>beta-D-galactose</name>
        <dbReference type="ChEBI" id="CHEBI:27667"/>
    </ligand>
</feature>
<comment type="subunit">
    <text evidence="4">Monomer.</text>
</comment>
<dbReference type="InterPro" id="IPR047215">
    <property type="entry name" value="Galactose_mutarotase-like"/>
</dbReference>
<dbReference type="RefSeq" id="WP_090607812.1">
    <property type="nucleotide sequence ID" value="NZ_FNZR01000009.1"/>
</dbReference>